<feature type="chain" id="PRO_5005325710" evidence="1">
    <location>
        <begin position="18"/>
        <end position="62"/>
    </location>
</feature>
<dbReference type="Proteomes" id="UP000242525">
    <property type="component" value="Unassembled WGS sequence"/>
</dbReference>
<organism evidence="2 3">
    <name type="scientific">Geotrichum candidum</name>
    <name type="common">Oospora lactis</name>
    <name type="synonym">Dipodascus geotrichum</name>
    <dbReference type="NCBI Taxonomy" id="1173061"/>
    <lineage>
        <taxon>Eukaryota</taxon>
        <taxon>Fungi</taxon>
        <taxon>Dikarya</taxon>
        <taxon>Ascomycota</taxon>
        <taxon>Saccharomycotina</taxon>
        <taxon>Dipodascomycetes</taxon>
        <taxon>Dipodascales</taxon>
        <taxon>Dipodascaceae</taxon>
        <taxon>Geotrichum</taxon>
    </lineage>
</organism>
<keyword evidence="3" id="KW-1185">Reference proteome</keyword>
<sequence>MQFQTIILAAFAATALAQNKTNGTNGTTTAAPTGAETANSANHIVNAGLFGAAVAGGVALIL</sequence>
<evidence type="ECO:0000256" key="1">
    <source>
        <dbReference type="SAM" id="SignalP"/>
    </source>
</evidence>
<protein>
    <submittedName>
        <fullName evidence="2">Uncharacterized protein</fullName>
    </submittedName>
</protein>
<dbReference type="EMBL" id="CCBN010000016">
    <property type="protein sequence ID" value="CDO56705.1"/>
    <property type="molecule type" value="Genomic_DNA"/>
</dbReference>
<feature type="signal peptide" evidence="1">
    <location>
        <begin position="1"/>
        <end position="17"/>
    </location>
</feature>
<accession>A0A0J9XH09</accession>
<dbReference type="AlphaFoldDB" id="A0A0J9XH09"/>
<keyword evidence="1" id="KW-0732">Signal</keyword>
<name>A0A0J9XH09_GEOCN</name>
<gene>
    <name evidence="2" type="ORF">BN980_GECA16s01665g</name>
</gene>
<proteinExistence type="predicted"/>
<comment type="caution">
    <text evidence="2">The sequence shown here is derived from an EMBL/GenBank/DDBJ whole genome shotgun (WGS) entry which is preliminary data.</text>
</comment>
<reference evidence="2" key="1">
    <citation type="submission" date="2014-03" db="EMBL/GenBank/DDBJ databases">
        <authorList>
            <person name="Casaregola S."/>
        </authorList>
    </citation>
    <scope>NUCLEOTIDE SEQUENCE [LARGE SCALE GENOMIC DNA]</scope>
    <source>
        <strain evidence="2">CLIB 918</strain>
    </source>
</reference>
<evidence type="ECO:0000313" key="2">
    <source>
        <dbReference type="EMBL" id="CDO56705.1"/>
    </source>
</evidence>
<evidence type="ECO:0000313" key="3">
    <source>
        <dbReference type="Proteomes" id="UP000242525"/>
    </source>
</evidence>